<evidence type="ECO:0000256" key="1">
    <source>
        <dbReference type="SAM" id="MobiDB-lite"/>
    </source>
</evidence>
<name>A0A6H5IQS1_9HYME</name>
<protein>
    <submittedName>
        <fullName evidence="2">Uncharacterized protein</fullName>
    </submittedName>
</protein>
<proteinExistence type="predicted"/>
<evidence type="ECO:0000313" key="3">
    <source>
        <dbReference type="Proteomes" id="UP000479190"/>
    </source>
</evidence>
<evidence type="ECO:0000313" key="2">
    <source>
        <dbReference type="EMBL" id="CAB0040707.1"/>
    </source>
</evidence>
<feature type="compositionally biased region" description="Basic and acidic residues" evidence="1">
    <location>
        <begin position="25"/>
        <end position="41"/>
    </location>
</feature>
<dbReference type="Proteomes" id="UP000479190">
    <property type="component" value="Unassembled WGS sequence"/>
</dbReference>
<feature type="region of interest" description="Disordered" evidence="1">
    <location>
        <begin position="1"/>
        <end position="61"/>
    </location>
</feature>
<sequence length="338" mass="37888">MRVPTKARLRRLLKSSADRQPVQAAEREVRPSTEKRRDPHPKSKAIWRVRSGADPPFHQDSDITATESPTLEAHLVEGSPLFEVRRPCRLTGASLINNRTAGRASATAQTLARLNILIFENSDPGFKNCIKFYPLENVEAVSRLLLTFDPGSRTKQRETEDMPKPTCCESWRYCTPIAIGSTTRRVRVVKVVGWIGTRWRSACTHKPRVPNASSAMAMYTKYNANKNLLNYNHVCPPALKYRPLRALVIRLRSLSECSLDLLAATSQQEQLRSVNAVEITKLTVPPANLRLADHGTSSDLDFPATSFAKQQSWNSDTSHRPRSFSGPQNVAFEKSSNL</sequence>
<organism evidence="2 3">
    <name type="scientific">Trichogramma brassicae</name>
    <dbReference type="NCBI Taxonomy" id="86971"/>
    <lineage>
        <taxon>Eukaryota</taxon>
        <taxon>Metazoa</taxon>
        <taxon>Ecdysozoa</taxon>
        <taxon>Arthropoda</taxon>
        <taxon>Hexapoda</taxon>
        <taxon>Insecta</taxon>
        <taxon>Pterygota</taxon>
        <taxon>Neoptera</taxon>
        <taxon>Endopterygota</taxon>
        <taxon>Hymenoptera</taxon>
        <taxon>Apocrita</taxon>
        <taxon>Proctotrupomorpha</taxon>
        <taxon>Chalcidoidea</taxon>
        <taxon>Trichogrammatidae</taxon>
        <taxon>Trichogramma</taxon>
    </lineage>
</organism>
<feature type="compositionally biased region" description="Basic residues" evidence="1">
    <location>
        <begin position="1"/>
        <end position="13"/>
    </location>
</feature>
<dbReference type="EMBL" id="CADCXV010001046">
    <property type="protein sequence ID" value="CAB0040707.1"/>
    <property type="molecule type" value="Genomic_DNA"/>
</dbReference>
<gene>
    <name evidence="2" type="ORF">TBRA_LOCUS12401</name>
</gene>
<feature type="region of interest" description="Disordered" evidence="1">
    <location>
        <begin position="311"/>
        <end position="338"/>
    </location>
</feature>
<dbReference type="AlphaFoldDB" id="A0A6H5IQS1"/>
<keyword evidence="3" id="KW-1185">Reference proteome</keyword>
<accession>A0A6H5IQS1</accession>
<reference evidence="2 3" key="1">
    <citation type="submission" date="2020-02" db="EMBL/GenBank/DDBJ databases">
        <authorList>
            <person name="Ferguson B K."/>
        </authorList>
    </citation>
    <scope>NUCLEOTIDE SEQUENCE [LARGE SCALE GENOMIC DNA]</scope>
</reference>